<dbReference type="Gene3D" id="1.10.340.30">
    <property type="entry name" value="Hypothetical protein, domain 2"/>
    <property type="match status" value="1"/>
</dbReference>
<evidence type="ECO:0000256" key="4">
    <source>
        <dbReference type="ARBA" id="ARBA00023204"/>
    </source>
</evidence>
<dbReference type="GO" id="GO:0003677">
    <property type="term" value="F:DNA binding"/>
    <property type="evidence" value="ECO:0007669"/>
    <property type="project" value="UniProtKB-UniRule"/>
</dbReference>
<dbReference type="InterPro" id="IPR011257">
    <property type="entry name" value="DNA_glycosylase"/>
</dbReference>
<dbReference type="InterPro" id="IPR030841">
    <property type="entry name" value="NTH1"/>
</dbReference>
<dbReference type="AlphaFoldDB" id="A0AAE0IJ55"/>
<dbReference type="GO" id="GO:0000703">
    <property type="term" value="F:oxidized pyrimidine nucleobase lesion DNA N-glycosylase activity"/>
    <property type="evidence" value="ECO:0007669"/>
    <property type="project" value="UniProtKB-UniRule"/>
</dbReference>
<sequence length="513" mass="56590">MKRASSRVVGAKETTTSKFFDNAVATALPRRSTRSSARQQLAARFSYRDDSSSDSKGAVVDNDGVNDEVTFGSDIEDAVVIKKSRSSASPPPQPGTTTRKRKRTATTTMKSEPSAEPSRRNRGAVKSELETEIITQLTTEETDVVPSPIKSRARKQPARKAVEPATGETKIQPPSDWEEIYALVKEMRISGPAANAAVDTMGCERLAMPEASAKDRRFHTLVALMLSSQTKDTVNAEAMYRLKTELPPHKEGAPPGLNLDNILAVEPGLLNDLIGKVGFHNNKTKYIKQAALILRDQHGGDIPPTIEGLMALPGVGPKMAHLCMSADNGWGRVEGIGVDVHVHRITNLWGWQSPPSKTPEETRLALQSWLPHDKWKEINWLLVGFGQKVCLPVGRKCGDCTLGLRGLCKSAERKKVTEGRRRVKVEQTTTTVKLEDGDEKGGVVNIKKEEMEEEEESGEKTEVVNEDVPVKEEVKEEATEEVEEEAKLEVKEEDLLSKSEEHISNMFDDVHIF</sequence>
<evidence type="ECO:0000313" key="11">
    <source>
        <dbReference type="Proteomes" id="UP001283341"/>
    </source>
</evidence>
<dbReference type="HAMAP" id="MF_03183">
    <property type="entry name" value="Endonuclease_III_Nth"/>
    <property type="match status" value="1"/>
</dbReference>
<accession>A0AAE0IJ55</accession>
<protein>
    <recommendedName>
        <fullName evidence="7">Endonuclease III homolog</fullName>
        <ecNumber evidence="7">3.2.2.-</ecNumber>
        <ecNumber evidence="7">4.2.99.18</ecNumber>
    </recommendedName>
    <alternativeName>
        <fullName evidence="7">Bifunctional DNA N-glycosylase/DNA-(apurinic or apyrimidinic site) lyase</fullName>
        <shortName evidence="7">DNA glycosylase/AP lyase</shortName>
    </alternativeName>
</protein>
<dbReference type="InterPro" id="IPR000445">
    <property type="entry name" value="HhH_motif"/>
</dbReference>
<evidence type="ECO:0000259" key="9">
    <source>
        <dbReference type="SMART" id="SM00478"/>
    </source>
</evidence>
<evidence type="ECO:0000256" key="2">
    <source>
        <dbReference type="ARBA" id="ARBA00022763"/>
    </source>
</evidence>
<dbReference type="Pfam" id="PF00633">
    <property type="entry name" value="HHH"/>
    <property type="match status" value="1"/>
</dbReference>
<dbReference type="Proteomes" id="UP001283341">
    <property type="component" value="Unassembled WGS sequence"/>
</dbReference>
<dbReference type="GO" id="GO:0006285">
    <property type="term" value="P:base-excision repair, AP site formation"/>
    <property type="evidence" value="ECO:0007669"/>
    <property type="project" value="UniProtKB-UniRule"/>
</dbReference>
<dbReference type="EC" id="3.2.2.-" evidence="7"/>
<evidence type="ECO:0000256" key="5">
    <source>
        <dbReference type="ARBA" id="ARBA00023239"/>
    </source>
</evidence>
<keyword evidence="3 7" id="KW-0378">Hydrolase</keyword>
<keyword evidence="11" id="KW-1185">Reference proteome</keyword>
<keyword evidence="2 7" id="KW-0227">DNA damage</keyword>
<evidence type="ECO:0000313" key="10">
    <source>
        <dbReference type="EMBL" id="KAK3325883.1"/>
    </source>
</evidence>
<keyword evidence="5 7" id="KW-0456">Lyase</keyword>
<dbReference type="EC" id="4.2.99.18" evidence="7"/>
<keyword evidence="6 7" id="KW-0326">Glycosidase</keyword>
<dbReference type="FunFam" id="1.10.1670.10:FF:000003">
    <property type="entry name" value="Endonuclease III homolog"/>
    <property type="match status" value="1"/>
</dbReference>
<comment type="function">
    <text evidence="7">Bifunctional DNA N-glycosylase with associated apurinic/apyrimidinic (AP) lyase function that catalyzes the first step in base excision repair (BER), the primary repair pathway for the repair of oxidative DNA damage. The DNA N-glycosylase activity releases the damaged DNA base from DNA by cleaving the N-glycosidic bond, leaving an AP site. The AP lyase activity cleaves the phosphodiester bond 3' to the AP site by a beta-elimination. Primarily recognizes and repairs oxidative base damage of pyrimidines.</text>
</comment>
<feature type="region of interest" description="Disordered" evidence="8">
    <location>
        <begin position="29"/>
        <end position="127"/>
    </location>
</feature>
<dbReference type="PANTHER" id="PTHR43286">
    <property type="entry name" value="ENDONUCLEASE III-LIKE PROTEIN 1"/>
    <property type="match status" value="1"/>
</dbReference>
<feature type="region of interest" description="Disordered" evidence="8">
    <location>
        <begin position="140"/>
        <end position="172"/>
    </location>
</feature>
<organism evidence="10 11">
    <name type="scientific">Apodospora peruviana</name>
    <dbReference type="NCBI Taxonomy" id="516989"/>
    <lineage>
        <taxon>Eukaryota</taxon>
        <taxon>Fungi</taxon>
        <taxon>Dikarya</taxon>
        <taxon>Ascomycota</taxon>
        <taxon>Pezizomycotina</taxon>
        <taxon>Sordariomycetes</taxon>
        <taxon>Sordariomycetidae</taxon>
        <taxon>Sordariales</taxon>
        <taxon>Lasiosphaeriaceae</taxon>
        <taxon>Apodospora</taxon>
    </lineage>
</organism>
<dbReference type="EMBL" id="JAUEDM010000002">
    <property type="protein sequence ID" value="KAK3325883.1"/>
    <property type="molecule type" value="Genomic_DNA"/>
</dbReference>
<evidence type="ECO:0000256" key="3">
    <source>
        <dbReference type="ARBA" id="ARBA00022801"/>
    </source>
</evidence>
<comment type="subcellular location">
    <subcellularLocation>
        <location evidence="7">Nucleus</location>
    </subcellularLocation>
    <subcellularLocation>
        <location evidence="7">Mitochondrion</location>
    </subcellularLocation>
</comment>
<comment type="similarity">
    <text evidence="1 7">Belongs to the Nth/MutY family.</text>
</comment>
<dbReference type="InterPro" id="IPR023170">
    <property type="entry name" value="HhH_base_excis_C"/>
</dbReference>
<dbReference type="PANTHER" id="PTHR43286:SF1">
    <property type="entry name" value="ENDONUCLEASE III-LIKE PROTEIN 1"/>
    <property type="match status" value="1"/>
</dbReference>
<dbReference type="SMART" id="SM00478">
    <property type="entry name" value="ENDO3c"/>
    <property type="match status" value="1"/>
</dbReference>
<keyword evidence="7" id="KW-0539">Nucleus</keyword>
<comment type="caution">
    <text evidence="7">Lacks conserved residue(s) required for the propagation of feature annotation.</text>
</comment>
<reference evidence="10" key="2">
    <citation type="submission" date="2023-06" db="EMBL/GenBank/DDBJ databases">
        <authorList>
            <consortium name="Lawrence Berkeley National Laboratory"/>
            <person name="Haridas S."/>
            <person name="Hensen N."/>
            <person name="Bonometti L."/>
            <person name="Westerberg I."/>
            <person name="Brannstrom I.O."/>
            <person name="Guillou S."/>
            <person name="Cros-Aarteil S."/>
            <person name="Calhoun S."/>
            <person name="Kuo A."/>
            <person name="Mondo S."/>
            <person name="Pangilinan J."/>
            <person name="Riley R."/>
            <person name="Labutti K."/>
            <person name="Andreopoulos B."/>
            <person name="Lipzen A."/>
            <person name="Chen C."/>
            <person name="Yanf M."/>
            <person name="Daum C."/>
            <person name="Ng V."/>
            <person name="Clum A."/>
            <person name="Steindorff A."/>
            <person name="Ohm R."/>
            <person name="Martin F."/>
            <person name="Silar P."/>
            <person name="Natvig D."/>
            <person name="Lalanne C."/>
            <person name="Gautier V."/>
            <person name="Ament-Velasquez S.L."/>
            <person name="Kruys A."/>
            <person name="Hutchinson M.I."/>
            <person name="Powell A.J."/>
            <person name="Barry K."/>
            <person name="Miller A.N."/>
            <person name="Grigoriev I.V."/>
            <person name="Debuchy R."/>
            <person name="Gladieux P."/>
            <person name="Thoren M.H."/>
            <person name="Johannesson H."/>
        </authorList>
    </citation>
    <scope>NUCLEOTIDE SEQUENCE</scope>
    <source>
        <strain evidence="10">CBS 118394</strain>
    </source>
</reference>
<dbReference type="Gene3D" id="1.10.1670.10">
    <property type="entry name" value="Helix-hairpin-Helix base-excision DNA repair enzymes (C-terminal)"/>
    <property type="match status" value="1"/>
</dbReference>
<dbReference type="SUPFAM" id="SSF48150">
    <property type="entry name" value="DNA-glycosylase"/>
    <property type="match status" value="1"/>
</dbReference>
<dbReference type="InterPro" id="IPR003265">
    <property type="entry name" value="HhH-GPD_domain"/>
</dbReference>
<evidence type="ECO:0000256" key="1">
    <source>
        <dbReference type="ARBA" id="ARBA00008343"/>
    </source>
</evidence>
<dbReference type="Pfam" id="PF00730">
    <property type="entry name" value="HhH-GPD"/>
    <property type="match status" value="1"/>
</dbReference>
<keyword evidence="7" id="KW-0496">Mitochondrion</keyword>
<reference evidence="10" key="1">
    <citation type="journal article" date="2023" name="Mol. Phylogenet. Evol.">
        <title>Genome-scale phylogeny and comparative genomics of the fungal order Sordariales.</title>
        <authorList>
            <person name="Hensen N."/>
            <person name="Bonometti L."/>
            <person name="Westerberg I."/>
            <person name="Brannstrom I.O."/>
            <person name="Guillou S."/>
            <person name="Cros-Aarteil S."/>
            <person name="Calhoun S."/>
            <person name="Haridas S."/>
            <person name="Kuo A."/>
            <person name="Mondo S."/>
            <person name="Pangilinan J."/>
            <person name="Riley R."/>
            <person name="LaButti K."/>
            <person name="Andreopoulos B."/>
            <person name="Lipzen A."/>
            <person name="Chen C."/>
            <person name="Yan M."/>
            <person name="Daum C."/>
            <person name="Ng V."/>
            <person name="Clum A."/>
            <person name="Steindorff A."/>
            <person name="Ohm R.A."/>
            <person name="Martin F."/>
            <person name="Silar P."/>
            <person name="Natvig D.O."/>
            <person name="Lalanne C."/>
            <person name="Gautier V."/>
            <person name="Ament-Velasquez S.L."/>
            <person name="Kruys A."/>
            <person name="Hutchinson M.I."/>
            <person name="Powell A.J."/>
            <person name="Barry K."/>
            <person name="Miller A.N."/>
            <person name="Grigoriev I.V."/>
            <person name="Debuchy R."/>
            <person name="Gladieux P."/>
            <person name="Hiltunen Thoren M."/>
            <person name="Johannesson H."/>
        </authorList>
    </citation>
    <scope>NUCLEOTIDE SEQUENCE</scope>
    <source>
        <strain evidence="10">CBS 118394</strain>
    </source>
</reference>
<feature type="region of interest" description="Disordered" evidence="8">
    <location>
        <begin position="450"/>
        <end position="492"/>
    </location>
</feature>
<comment type="catalytic activity">
    <reaction evidence="7">
        <text>2'-deoxyribonucleotide-(2'-deoxyribose 5'-phosphate)-2'-deoxyribonucleotide-DNA = a 3'-end 2'-deoxyribonucleotide-(2,3-dehydro-2,3-deoxyribose 5'-phosphate)-DNA + a 5'-end 5'-phospho-2'-deoxyribonucleoside-DNA + H(+)</text>
        <dbReference type="Rhea" id="RHEA:66592"/>
        <dbReference type="Rhea" id="RHEA-COMP:13180"/>
        <dbReference type="Rhea" id="RHEA-COMP:16897"/>
        <dbReference type="Rhea" id="RHEA-COMP:17067"/>
        <dbReference type="ChEBI" id="CHEBI:15378"/>
        <dbReference type="ChEBI" id="CHEBI:136412"/>
        <dbReference type="ChEBI" id="CHEBI:157695"/>
        <dbReference type="ChEBI" id="CHEBI:167181"/>
        <dbReference type="EC" id="4.2.99.18"/>
    </reaction>
</comment>
<dbReference type="GO" id="GO:0006289">
    <property type="term" value="P:nucleotide-excision repair"/>
    <property type="evidence" value="ECO:0007669"/>
    <property type="project" value="TreeGrafter"/>
</dbReference>
<feature type="domain" description="HhH-GPD" evidence="9">
    <location>
        <begin position="226"/>
        <end position="388"/>
    </location>
</feature>
<dbReference type="CDD" id="cd00056">
    <property type="entry name" value="ENDO3c"/>
    <property type="match status" value="1"/>
</dbReference>
<dbReference type="FunFam" id="1.10.340.30:FF:000014">
    <property type="entry name" value="Endonuclease III homolog"/>
    <property type="match status" value="1"/>
</dbReference>
<dbReference type="GO" id="GO:0005634">
    <property type="term" value="C:nucleus"/>
    <property type="evidence" value="ECO:0007669"/>
    <property type="project" value="UniProtKB-SubCell"/>
</dbReference>
<evidence type="ECO:0000256" key="7">
    <source>
        <dbReference type="HAMAP-Rule" id="MF_03183"/>
    </source>
</evidence>
<evidence type="ECO:0000256" key="6">
    <source>
        <dbReference type="ARBA" id="ARBA00023295"/>
    </source>
</evidence>
<feature type="compositionally biased region" description="Basic and acidic residues" evidence="8">
    <location>
        <begin position="458"/>
        <end position="477"/>
    </location>
</feature>
<name>A0AAE0IJ55_9PEZI</name>
<gene>
    <name evidence="7" type="primary">NTH1</name>
    <name evidence="10" type="ORF">B0H66DRAFT_616608</name>
</gene>
<dbReference type="GO" id="GO:0005739">
    <property type="term" value="C:mitochondrion"/>
    <property type="evidence" value="ECO:0007669"/>
    <property type="project" value="UniProtKB-SubCell"/>
</dbReference>
<proteinExistence type="inferred from homology"/>
<evidence type="ECO:0000256" key="8">
    <source>
        <dbReference type="SAM" id="MobiDB-lite"/>
    </source>
</evidence>
<keyword evidence="4 7" id="KW-0234">DNA repair</keyword>
<dbReference type="GO" id="GO:0140078">
    <property type="term" value="F:class I DNA-(apurinic or apyrimidinic site) endonuclease activity"/>
    <property type="evidence" value="ECO:0007669"/>
    <property type="project" value="UniProtKB-EC"/>
</dbReference>
<comment type="caution">
    <text evidence="10">The sequence shown here is derived from an EMBL/GenBank/DDBJ whole genome shotgun (WGS) entry which is preliminary data.</text>
</comment>